<proteinExistence type="inferred from homology"/>
<dbReference type="Gene3D" id="3.20.170.30">
    <property type="match status" value="1"/>
</dbReference>
<dbReference type="InterPro" id="IPR042081">
    <property type="entry name" value="RNA_2'-PTrans_C"/>
</dbReference>
<evidence type="ECO:0000256" key="3">
    <source>
        <dbReference type="ARBA" id="ARBA00012007"/>
    </source>
</evidence>
<dbReference type="InterPro" id="IPR002745">
    <property type="entry name" value="Ptrans_KptA/Tpt1"/>
</dbReference>
<dbReference type="OrthoDB" id="419694at2759"/>
<feature type="compositionally biased region" description="Basic and acidic residues" evidence="7">
    <location>
        <begin position="1"/>
        <end position="12"/>
    </location>
</feature>
<sequence length="285" mass="30632">MGKGRDNRRREAAGGGPPSREMMVSKKLSWLLRHGAEKEGLKLGVGGYVNAADALNTRCLKSLKVTFDELQTAVATSDKQRFSLIPQAPAPPAPHDDPSPPPSPAAATPALAPTDPRNYLLRANQGHSLQVNSEHLLRPVELSATGGPRDDWPPMVVHGTSQAAWELILASGGLKRMGRVHVHFATGVTGDLAHLLEKGETGGVGGKEGDVDLPQVISGMRRSVAVLIFVDLEKALKAGLKFWRSENDVILSEGDEDGVVKSEFFHRVVDRSGRILMVNGEVIEE</sequence>
<dbReference type="Pfam" id="PF01885">
    <property type="entry name" value="PTS_2-RNA"/>
    <property type="match status" value="1"/>
</dbReference>
<dbReference type="RefSeq" id="XP_033537713.1">
    <property type="nucleotide sequence ID" value="XM_033677312.1"/>
</dbReference>
<dbReference type="SUPFAM" id="SSF56399">
    <property type="entry name" value="ADP-ribosylation"/>
    <property type="match status" value="1"/>
</dbReference>
<dbReference type="InterPro" id="IPR042080">
    <property type="entry name" value="RNA_2'-PTrans_N"/>
</dbReference>
<keyword evidence="4 8" id="KW-0808">Transferase</keyword>
<dbReference type="GO" id="GO:0006388">
    <property type="term" value="P:tRNA splicing, via endonucleolytic cleavage and ligation"/>
    <property type="evidence" value="ECO:0007669"/>
    <property type="project" value="TreeGrafter"/>
</dbReference>
<feature type="region of interest" description="Disordered" evidence="7">
    <location>
        <begin position="78"/>
        <end position="113"/>
    </location>
</feature>
<keyword evidence="9" id="KW-1185">Reference proteome</keyword>
<evidence type="ECO:0000256" key="1">
    <source>
        <dbReference type="ARBA" id="ARBA00003343"/>
    </source>
</evidence>
<dbReference type="Proteomes" id="UP000504638">
    <property type="component" value="Unplaced"/>
</dbReference>
<reference evidence="10" key="2">
    <citation type="submission" date="2020-04" db="EMBL/GenBank/DDBJ databases">
        <authorList>
            <consortium name="NCBI Genome Project"/>
        </authorList>
    </citation>
    <scope>NUCLEOTIDE SEQUENCE</scope>
    <source>
        <strain evidence="10">CBS 781.70</strain>
    </source>
</reference>
<comment type="similarity">
    <text evidence="2">Belongs to the KptA/TPT1 family.</text>
</comment>
<dbReference type="PANTHER" id="PTHR12684:SF2">
    <property type="entry name" value="TRNA 2'-PHOSPHOTRANSFERASE 1"/>
    <property type="match status" value="1"/>
</dbReference>
<dbReference type="AlphaFoldDB" id="A0A6G1GDI6"/>
<evidence type="ECO:0000256" key="6">
    <source>
        <dbReference type="ARBA" id="ARBA00047949"/>
    </source>
</evidence>
<protein>
    <recommendedName>
        <fullName evidence="3">2'-phosphotransferase</fullName>
        <ecNumber evidence="3">2.7.1.160</ecNumber>
    </recommendedName>
</protein>
<evidence type="ECO:0000256" key="5">
    <source>
        <dbReference type="ARBA" id="ARBA00023027"/>
    </source>
</evidence>
<evidence type="ECO:0000256" key="2">
    <source>
        <dbReference type="ARBA" id="ARBA00009836"/>
    </source>
</evidence>
<evidence type="ECO:0000313" key="8">
    <source>
        <dbReference type="EMBL" id="KAF1816082.1"/>
    </source>
</evidence>
<name>A0A6G1GDI6_9PEZI</name>
<comment type="function">
    <text evidence="1">Catalyzes the last step of tRNA splicing, the transfer of the splice junction 2'-phosphate from ligated tRNA to NAD to produce ADP-ribose 1''-2'' cyclic phosphate.</text>
</comment>
<organism evidence="8">
    <name type="scientific">Eremomyces bilateralis CBS 781.70</name>
    <dbReference type="NCBI Taxonomy" id="1392243"/>
    <lineage>
        <taxon>Eukaryota</taxon>
        <taxon>Fungi</taxon>
        <taxon>Dikarya</taxon>
        <taxon>Ascomycota</taxon>
        <taxon>Pezizomycotina</taxon>
        <taxon>Dothideomycetes</taxon>
        <taxon>Dothideomycetes incertae sedis</taxon>
        <taxon>Eremomycetales</taxon>
        <taxon>Eremomycetaceae</taxon>
        <taxon>Eremomyces</taxon>
    </lineage>
</organism>
<dbReference type="PANTHER" id="PTHR12684">
    <property type="entry name" value="PUTATIVE PHOSPHOTRANSFERASE"/>
    <property type="match status" value="1"/>
</dbReference>
<evidence type="ECO:0000313" key="9">
    <source>
        <dbReference type="Proteomes" id="UP000504638"/>
    </source>
</evidence>
<dbReference type="Gene3D" id="1.10.10.970">
    <property type="entry name" value="RNA 2'-phosphotransferase, Tpt1/KptA family, N-terminal domain"/>
    <property type="match status" value="1"/>
</dbReference>
<evidence type="ECO:0000256" key="4">
    <source>
        <dbReference type="ARBA" id="ARBA00022679"/>
    </source>
</evidence>
<keyword evidence="5" id="KW-0520">NAD</keyword>
<feature type="compositionally biased region" description="Pro residues" evidence="7">
    <location>
        <begin position="88"/>
        <end position="104"/>
    </location>
</feature>
<dbReference type="GO" id="GO:0000215">
    <property type="term" value="F:tRNA 2'-phosphotransferase activity"/>
    <property type="evidence" value="ECO:0007669"/>
    <property type="project" value="UniProtKB-EC"/>
</dbReference>
<reference evidence="8 10" key="1">
    <citation type="submission" date="2020-01" db="EMBL/GenBank/DDBJ databases">
        <authorList>
            <consortium name="DOE Joint Genome Institute"/>
            <person name="Haridas S."/>
            <person name="Albert R."/>
            <person name="Binder M."/>
            <person name="Bloem J."/>
            <person name="Labutti K."/>
            <person name="Salamov A."/>
            <person name="Andreopoulos B."/>
            <person name="Baker S.E."/>
            <person name="Barry K."/>
            <person name="Bills G."/>
            <person name="Bluhm B.H."/>
            <person name="Cannon C."/>
            <person name="Castanera R."/>
            <person name="Culley D.E."/>
            <person name="Daum C."/>
            <person name="Ezra D."/>
            <person name="Gonzalez J.B."/>
            <person name="Henrissat B."/>
            <person name="Kuo A."/>
            <person name="Liang C."/>
            <person name="Lipzen A."/>
            <person name="Lutzoni F."/>
            <person name="Magnuson J."/>
            <person name="Mondo S."/>
            <person name="Nolan M."/>
            <person name="Ohm R."/>
            <person name="Pangilinan J."/>
            <person name="Park H.-J."/>
            <person name="Ramirez L."/>
            <person name="Alfaro M."/>
            <person name="Sun H."/>
            <person name="Tritt A."/>
            <person name="Yoshinaga Y."/>
            <person name="Zwiers L.-H."/>
            <person name="Turgeon B.G."/>
            <person name="Goodwin S.B."/>
            <person name="Spatafora J.W."/>
            <person name="Crous P.W."/>
            <person name="Grigoriev I.V."/>
        </authorList>
    </citation>
    <scope>NUCLEOTIDE SEQUENCE</scope>
    <source>
        <strain evidence="8 10">CBS 781.70</strain>
    </source>
</reference>
<accession>A0A6G1GDI6</accession>
<gene>
    <name evidence="8 10" type="ORF">P152DRAFT_427840</name>
</gene>
<evidence type="ECO:0000256" key="7">
    <source>
        <dbReference type="SAM" id="MobiDB-lite"/>
    </source>
</evidence>
<feature type="region of interest" description="Disordered" evidence="7">
    <location>
        <begin position="1"/>
        <end position="22"/>
    </location>
</feature>
<comment type="catalytic activity">
    <reaction evidence="6">
        <text>2'-phospho-[ligated tRNA] + NAD(+) = mature tRNA + ADP-alpha-D-ribose 1'',2''-cyclic phosphate + nicotinamide</text>
        <dbReference type="Rhea" id="RHEA:23324"/>
        <dbReference type="Rhea" id="RHEA-COMP:11106"/>
        <dbReference type="Rhea" id="RHEA-COMP:11107"/>
        <dbReference type="ChEBI" id="CHEBI:17154"/>
        <dbReference type="ChEBI" id="CHEBI:57540"/>
        <dbReference type="ChEBI" id="CHEBI:76596"/>
        <dbReference type="ChEBI" id="CHEBI:82883"/>
        <dbReference type="ChEBI" id="CHEBI:85027"/>
        <dbReference type="EC" id="2.7.1.160"/>
    </reaction>
</comment>
<dbReference type="EC" id="2.7.1.160" evidence="3"/>
<dbReference type="GeneID" id="54417882"/>
<evidence type="ECO:0000313" key="10">
    <source>
        <dbReference type="RefSeq" id="XP_033537713.1"/>
    </source>
</evidence>
<reference evidence="10" key="3">
    <citation type="submission" date="2025-04" db="UniProtKB">
        <authorList>
            <consortium name="RefSeq"/>
        </authorList>
    </citation>
    <scope>IDENTIFICATION</scope>
    <source>
        <strain evidence="10">CBS 781.70</strain>
    </source>
</reference>
<dbReference type="EMBL" id="ML975150">
    <property type="protein sequence ID" value="KAF1816082.1"/>
    <property type="molecule type" value="Genomic_DNA"/>
</dbReference>